<feature type="transmembrane region" description="Helical" evidence="2">
    <location>
        <begin position="249"/>
        <end position="271"/>
    </location>
</feature>
<feature type="region of interest" description="Disordered" evidence="1">
    <location>
        <begin position="159"/>
        <end position="179"/>
    </location>
</feature>
<evidence type="ECO:0000313" key="3">
    <source>
        <dbReference type="EMBL" id="KAJ7205441.1"/>
    </source>
</evidence>
<dbReference type="AlphaFoldDB" id="A0AAD6V8G7"/>
<comment type="caution">
    <text evidence="3">The sequence shown here is derived from an EMBL/GenBank/DDBJ whole genome shotgun (WGS) entry which is preliminary data.</text>
</comment>
<feature type="transmembrane region" description="Helical" evidence="2">
    <location>
        <begin position="54"/>
        <end position="76"/>
    </location>
</feature>
<evidence type="ECO:0000256" key="1">
    <source>
        <dbReference type="SAM" id="MobiDB-lite"/>
    </source>
</evidence>
<accession>A0AAD6V8G7</accession>
<feature type="compositionally biased region" description="Basic and acidic residues" evidence="1">
    <location>
        <begin position="159"/>
        <end position="171"/>
    </location>
</feature>
<proteinExistence type="predicted"/>
<dbReference type="Proteomes" id="UP001219525">
    <property type="component" value="Unassembled WGS sequence"/>
</dbReference>
<feature type="transmembrane region" description="Helical" evidence="2">
    <location>
        <begin position="16"/>
        <end position="42"/>
    </location>
</feature>
<protein>
    <submittedName>
        <fullName evidence="3">Uncharacterized protein</fullName>
    </submittedName>
</protein>
<keyword evidence="4" id="KW-1185">Reference proteome</keyword>
<sequence length="367" mass="39011">MAYIVDPVVFENFSELALNEICTALMGTLLYGIFFVLFLLAMHLLYHRRTAGRITLVVLTVAMGLMATAQFSLHLASTALAMRLLEAAVVSGDLPVNSSVETLQLALGWAEDILLVTNTVITDGLFVRAFLSPLLVRAFSDGDAGVSLLPRLGPAEKDVPFDSAPSHDSHARAHTPTAAATPAATGYVTSYDQDYSNGPAHLDPRIVFTLNLFTNLLLMLLTAGRIWWATRGTRDILSPSGVRLPRYSAAISIILESGAIYCCGIVFQVVALSVQDRQPIPVYLSHGTIGQLVNIAPMLIIVRVGLGHTTPTTMTVRGAARATATATRSLAFAPAASETARGCGSSLDEGGVQLTDIGVATVCDKPF</sequence>
<gene>
    <name evidence="3" type="ORF">GGX14DRAFT_644611</name>
</gene>
<evidence type="ECO:0000256" key="2">
    <source>
        <dbReference type="SAM" id="Phobius"/>
    </source>
</evidence>
<feature type="transmembrane region" description="Helical" evidence="2">
    <location>
        <begin position="283"/>
        <end position="306"/>
    </location>
</feature>
<dbReference type="EMBL" id="JARJCW010000043">
    <property type="protein sequence ID" value="KAJ7205441.1"/>
    <property type="molecule type" value="Genomic_DNA"/>
</dbReference>
<keyword evidence="2" id="KW-0472">Membrane</keyword>
<reference evidence="3" key="1">
    <citation type="submission" date="2023-03" db="EMBL/GenBank/DDBJ databases">
        <title>Massive genome expansion in bonnet fungi (Mycena s.s.) driven by repeated elements and novel gene families across ecological guilds.</title>
        <authorList>
            <consortium name="Lawrence Berkeley National Laboratory"/>
            <person name="Harder C.B."/>
            <person name="Miyauchi S."/>
            <person name="Viragh M."/>
            <person name="Kuo A."/>
            <person name="Thoen E."/>
            <person name="Andreopoulos B."/>
            <person name="Lu D."/>
            <person name="Skrede I."/>
            <person name="Drula E."/>
            <person name="Henrissat B."/>
            <person name="Morin E."/>
            <person name="Kohler A."/>
            <person name="Barry K."/>
            <person name="LaButti K."/>
            <person name="Morin E."/>
            <person name="Salamov A."/>
            <person name="Lipzen A."/>
            <person name="Mereny Z."/>
            <person name="Hegedus B."/>
            <person name="Baldrian P."/>
            <person name="Stursova M."/>
            <person name="Weitz H."/>
            <person name="Taylor A."/>
            <person name="Grigoriev I.V."/>
            <person name="Nagy L.G."/>
            <person name="Martin F."/>
            <person name="Kauserud H."/>
        </authorList>
    </citation>
    <scope>NUCLEOTIDE SEQUENCE</scope>
    <source>
        <strain evidence="3">9144</strain>
    </source>
</reference>
<feature type="transmembrane region" description="Helical" evidence="2">
    <location>
        <begin position="206"/>
        <end position="228"/>
    </location>
</feature>
<organism evidence="3 4">
    <name type="scientific">Mycena pura</name>
    <dbReference type="NCBI Taxonomy" id="153505"/>
    <lineage>
        <taxon>Eukaryota</taxon>
        <taxon>Fungi</taxon>
        <taxon>Dikarya</taxon>
        <taxon>Basidiomycota</taxon>
        <taxon>Agaricomycotina</taxon>
        <taxon>Agaricomycetes</taxon>
        <taxon>Agaricomycetidae</taxon>
        <taxon>Agaricales</taxon>
        <taxon>Marasmiineae</taxon>
        <taxon>Mycenaceae</taxon>
        <taxon>Mycena</taxon>
    </lineage>
</organism>
<keyword evidence="2" id="KW-0812">Transmembrane</keyword>
<evidence type="ECO:0000313" key="4">
    <source>
        <dbReference type="Proteomes" id="UP001219525"/>
    </source>
</evidence>
<name>A0AAD6V8G7_9AGAR</name>
<keyword evidence="2" id="KW-1133">Transmembrane helix</keyword>